<dbReference type="InterPro" id="IPR016187">
    <property type="entry name" value="CTDL_fold"/>
</dbReference>
<dbReference type="InterPro" id="IPR050111">
    <property type="entry name" value="C-type_lectin/snaclec_domain"/>
</dbReference>
<dbReference type="InterPro" id="IPR016186">
    <property type="entry name" value="C-type_lectin-like/link_sf"/>
</dbReference>
<dbReference type="PROSITE" id="PS00615">
    <property type="entry name" value="C_TYPE_LECTIN_1"/>
    <property type="match status" value="2"/>
</dbReference>
<reference evidence="3" key="1">
    <citation type="journal article" date="2023" name="Insect Mol. Biol.">
        <title>Genome sequencing provides insights into the evolution of gene families encoding plant cell wall-degrading enzymes in longhorned beetles.</title>
        <authorList>
            <person name="Shin N.R."/>
            <person name="Okamura Y."/>
            <person name="Kirsch R."/>
            <person name="Pauchet Y."/>
        </authorList>
    </citation>
    <scope>NUCLEOTIDE SEQUENCE</scope>
    <source>
        <strain evidence="3">RBIC_L_NR</strain>
    </source>
</reference>
<gene>
    <name evidence="3" type="ORF">NQ314_005306</name>
</gene>
<feature type="domain" description="C-type lectin" evidence="2">
    <location>
        <begin position="4"/>
        <end position="51"/>
    </location>
</feature>
<sequence length="241" mass="27703">MGKGESVEYTNWATNQPDNENERCLEVLRDKDKGLLWNDRDCNGMLNFICEKEDQDTDSPENDSVSSWANVFDNSYVSPNVPLLHFGAKSYFVGRYFKATFLEAIGICKMMNMHLVTITSEEENTRLYKYIRDTNAGDGFWSSGSKLIDGKMWIWMSTSQIIEYTNWAPKQPDNNNEQCIHLILRKDNGLLWNDLGCNDRLHYICEKPRDFDSLDVNAKDVFGAGYGDSIIPCKGKFIIEK</sequence>
<evidence type="ECO:0000313" key="4">
    <source>
        <dbReference type="Proteomes" id="UP001162156"/>
    </source>
</evidence>
<dbReference type="Pfam" id="PF00059">
    <property type="entry name" value="Lectin_C"/>
    <property type="match status" value="2"/>
</dbReference>
<keyword evidence="1" id="KW-1015">Disulfide bond</keyword>
<dbReference type="PANTHER" id="PTHR22803">
    <property type="entry name" value="MANNOSE, PHOSPHOLIPASE, LECTIN RECEPTOR RELATED"/>
    <property type="match status" value="1"/>
</dbReference>
<evidence type="ECO:0000313" key="3">
    <source>
        <dbReference type="EMBL" id="KAJ8963889.1"/>
    </source>
</evidence>
<proteinExistence type="predicted"/>
<comment type="caution">
    <text evidence="3">The sequence shown here is derived from an EMBL/GenBank/DDBJ whole genome shotgun (WGS) entry which is preliminary data.</text>
</comment>
<dbReference type="EMBL" id="JANEYF010001466">
    <property type="protein sequence ID" value="KAJ8963889.1"/>
    <property type="molecule type" value="Genomic_DNA"/>
</dbReference>
<dbReference type="CDD" id="cd00037">
    <property type="entry name" value="CLECT"/>
    <property type="match status" value="1"/>
</dbReference>
<evidence type="ECO:0000259" key="2">
    <source>
        <dbReference type="PROSITE" id="PS50041"/>
    </source>
</evidence>
<feature type="domain" description="C-type lectin" evidence="2">
    <location>
        <begin position="86"/>
        <end position="206"/>
    </location>
</feature>
<dbReference type="InterPro" id="IPR018378">
    <property type="entry name" value="C-type_lectin_CS"/>
</dbReference>
<accession>A0AAV8ZK65</accession>
<name>A0AAV8ZK65_9CUCU</name>
<evidence type="ECO:0000256" key="1">
    <source>
        <dbReference type="ARBA" id="ARBA00023157"/>
    </source>
</evidence>
<dbReference type="SUPFAM" id="SSF56436">
    <property type="entry name" value="C-type lectin-like"/>
    <property type="match status" value="2"/>
</dbReference>
<dbReference type="PROSITE" id="PS50041">
    <property type="entry name" value="C_TYPE_LECTIN_2"/>
    <property type="match status" value="2"/>
</dbReference>
<keyword evidence="4" id="KW-1185">Reference proteome</keyword>
<protein>
    <recommendedName>
        <fullName evidence="2">C-type lectin domain-containing protein</fullName>
    </recommendedName>
</protein>
<dbReference type="Gene3D" id="3.10.100.10">
    <property type="entry name" value="Mannose-Binding Protein A, subunit A"/>
    <property type="match status" value="2"/>
</dbReference>
<dbReference type="Proteomes" id="UP001162156">
    <property type="component" value="Unassembled WGS sequence"/>
</dbReference>
<organism evidence="3 4">
    <name type="scientific">Rhamnusium bicolor</name>
    <dbReference type="NCBI Taxonomy" id="1586634"/>
    <lineage>
        <taxon>Eukaryota</taxon>
        <taxon>Metazoa</taxon>
        <taxon>Ecdysozoa</taxon>
        <taxon>Arthropoda</taxon>
        <taxon>Hexapoda</taxon>
        <taxon>Insecta</taxon>
        <taxon>Pterygota</taxon>
        <taxon>Neoptera</taxon>
        <taxon>Endopterygota</taxon>
        <taxon>Coleoptera</taxon>
        <taxon>Polyphaga</taxon>
        <taxon>Cucujiformia</taxon>
        <taxon>Chrysomeloidea</taxon>
        <taxon>Cerambycidae</taxon>
        <taxon>Lepturinae</taxon>
        <taxon>Rhagiini</taxon>
        <taxon>Rhamnusium</taxon>
    </lineage>
</organism>
<dbReference type="InterPro" id="IPR001304">
    <property type="entry name" value="C-type_lectin-like"/>
</dbReference>
<dbReference type="SMART" id="SM00034">
    <property type="entry name" value="CLECT"/>
    <property type="match status" value="1"/>
</dbReference>
<dbReference type="AlphaFoldDB" id="A0AAV8ZK65"/>